<evidence type="ECO:0000259" key="2">
    <source>
        <dbReference type="Pfam" id="PF13548"/>
    </source>
</evidence>
<name>A0A4R1LGD3_9BACT</name>
<feature type="transmembrane region" description="Helical" evidence="1">
    <location>
        <begin position="76"/>
        <end position="95"/>
    </location>
</feature>
<feature type="transmembrane region" description="Helical" evidence="1">
    <location>
        <begin position="45"/>
        <end position="64"/>
    </location>
</feature>
<dbReference type="InterPro" id="IPR025196">
    <property type="entry name" value="DUF4126"/>
</dbReference>
<dbReference type="RefSeq" id="WP_131991838.1">
    <property type="nucleotide sequence ID" value="NZ_SMGK01000001.1"/>
</dbReference>
<dbReference type="OrthoDB" id="9812409at2"/>
<evidence type="ECO:0000313" key="3">
    <source>
        <dbReference type="EMBL" id="TCK75759.1"/>
    </source>
</evidence>
<keyword evidence="1" id="KW-0812">Transmembrane</keyword>
<feature type="domain" description="DUF4126" evidence="2">
    <location>
        <begin position="5"/>
        <end position="150"/>
    </location>
</feature>
<reference evidence="3 4" key="1">
    <citation type="submission" date="2019-03" db="EMBL/GenBank/DDBJ databases">
        <title>Genomic Encyclopedia of Type Strains, Phase IV (KMG-IV): sequencing the most valuable type-strain genomes for metagenomic binning, comparative biology and taxonomic classification.</title>
        <authorList>
            <person name="Goeker M."/>
        </authorList>
    </citation>
    <scope>NUCLEOTIDE SEQUENCE [LARGE SCALE GENOMIC DNA]</scope>
    <source>
        <strain evidence="3 4">DSM 103428</strain>
    </source>
</reference>
<sequence>MVPVLLLALGIGFICGLRSMTAPAVVCWGAQLGWLQLDHSPLAFLHNKISLIVFTLFAIGELIADKLPSIPSRTQIGPLVVRIIFGAASGAALTITAGQPLATGLLAGAAGGVTGAFLGYTWRRLSAGSVPALLAALLEDVIAVGGGFLIVSRF</sequence>
<organism evidence="3 4">
    <name type="scientific">Acidipila rosea</name>
    <dbReference type="NCBI Taxonomy" id="768535"/>
    <lineage>
        <taxon>Bacteria</taxon>
        <taxon>Pseudomonadati</taxon>
        <taxon>Acidobacteriota</taxon>
        <taxon>Terriglobia</taxon>
        <taxon>Terriglobales</taxon>
        <taxon>Acidobacteriaceae</taxon>
        <taxon>Acidipila</taxon>
    </lineage>
</organism>
<dbReference type="AlphaFoldDB" id="A0A4R1LGD3"/>
<proteinExistence type="predicted"/>
<accession>A0A4R1LGD3</accession>
<keyword evidence="1" id="KW-1133">Transmembrane helix</keyword>
<feature type="transmembrane region" description="Helical" evidence="1">
    <location>
        <begin position="132"/>
        <end position="151"/>
    </location>
</feature>
<dbReference type="Pfam" id="PF13548">
    <property type="entry name" value="DUF4126"/>
    <property type="match status" value="1"/>
</dbReference>
<evidence type="ECO:0000256" key="1">
    <source>
        <dbReference type="SAM" id="Phobius"/>
    </source>
</evidence>
<protein>
    <submittedName>
        <fullName evidence="3">Putative membrane protein</fullName>
    </submittedName>
</protein>
<keyword evidence="1" id="KW-0472">Membrane</keyword>
<comment type="caution">
    <text evidence="3">The sequence shown here is derived from an EMBL/GenBank/DDBJ whole genome shotgun (WGS) entry which is preliminary data.</text>
</comment>
<dbReference type="EMBL" id="SMGK01000001">
    <property type="protein sequence ID" value="TCK75759.1"/>
    <property type="molecule type" value="Genomic_DNA"/>
</dbReference>
<evidence type="ECO:0000313" key="4">
    <source>
        <dbReference type="Proteomes" id="UP000295210"/>
    </source>
</evidence>
<dbReference type="Proteomes" id="UP000295210">
    <property type="component" value="Unassembled WGS sequence"/>
</dbReference>
<keyword evidence="4" id="KW-1185">Reference proteome</keyword>
<gene>
    <name evidence="3" type="ORF">C7378_0751</name>
</gene>
<feature type="transmembrane region" description="Helical" evidence="1">
    <location>
        <begin position="101"/>
        <end position="120"/>
    </location>
</feature>